<keyword evidence="5" id="KW-0067">ATP-binding</keyword>
<dbReference type="SMART" id="SM00220">
    <property type="entry name" value="S_TKc"/>
    <property type="match status" value="1"/>
</dbReference>
<dbReference type="PROSITE" id="PS50011">
    <property type="entry name" value="PROTEIN_KINASE_DOM"/>
    <property type="match status" value="1"/>
</dbReference>
<dbReference type="InterPro" id="IPR011009">
    <property type="entry name" value="Kinase-like_dom_sf"/>
</dbReference>
<reference evidence="7" key="1">
    <citation type="journal article" date="2012" name="Proc. Natl. Acad. Sci. U.S.A.">
        <title>Antigenic diversity is generated by distinct evolutionary mechanisms in African trypanosome species.</title>
        <authorList>
            <person name="Jackson A.P."/>
            <person name="Berry A."/>
            <person name="Aslett M."/>
            <person name="Allison H.C."/>
            <person name="Burton P."/>
            <person name="Vavrova-Anderson J."/>
            <person name="Brown R."/>
            <person name="Browne H."/>
            <person name="Corton N."/>
            <person name="Hauser H."/>
            <person name="Gamble J."/>
            <person name="Gilderthorp R."/>
            <person name="Marcello L."/>
            <person name="McQuillan J."/>
            <person name="Otto T.D."/>
            <person name="Quail M.A."/>
            <person name="Sanders M.J."/>
            <person name="van Tonder A."/>
            <person name="Ginger M.L."/>
            <person name="Field M.C."/>
            <person name="Barry J.D."/>
            <person name="Hertz-Fowler C."/>
            <person name="Berriman M."/>
        </authorList>
    </citation>
    <scope>NUCLEOTIDE SEQUENCE</scope>
    <source>
        <strain evidence="7">Y486</strain>
    </source>
</reference>
<dbReference type="EMBL" id="HE573026">
    <property type="protein sequence ID" value="CCC52400.1"/>
    <property type="molecule type" value="Genomic_DNA"/>
</dbReference>
<organism evidence="7">
    <name type="scientific">Trypanosoma vivax (strain Y486)</name>
    <dbReference type="NCBI Taxonomy" id="1055687"/>
    <lineage>
        <taxon>Eukaryota</taxon>
        <taxon>Discoba</taxon>
        <taxon>Euglenozoa</taxon>
        <taxon>Kinetoplastea</taxon>
        <taxon>Metakinetoplastina</taxon>
        <taxon>Trypanosomatida</taxon>
        <taxon>Trypanosomatidae</taxon>
        <taxon>Trypanosoma</taxon>
        <taxon>Duttonella</taxon>
    </lineage>
</organism>
<dbReference type="GO" id="GO:0005524">
    <property type="term" value="F:ATP binding"/>
    <property type="evidence" value="ECO:0007669"/>
    <property type="project" value="UniProtKB-KW"/>
</dbReference>
<name>G0U4N6_TRYVY</name>
<dbReference type="VEuPathDB" id="TriTrypDB:TvY486_1014430"/>
<keyword evidence="2" id="KW-0808">Transferase</keyword>
<dbReference type="InterPro" id="IPR000719">
    <property type="entry name" value="Prot_kinase_dom"/>
</dbReference>
<accession>G0U4N6</accession>
<sequence>MTEDDHQNDSSSAADSRCETCFADTSVASEAVVDFNSLSLGDIASMRLEGCRVFPLPHSSTRVRSFRRQSHVYVPPLTKRAVSYHVAQSSDIPTTGYSALEQVQTSREGVAVSERAHQLDKLKYWTPLAPDEECYGEACPLEKCVVTAERETPSSCPERASTECTSHFDEATESFGTLASACAGWNSATPLFSPIMHTSSAKDPPTGLRAFPPWSLPELGHKVTPVVSILDEQKSTENEENMKNVFAGDFIPSACRSRGYSADDAGSNLRSQVDRCLLVECKKRSSYCSGPFKMTQERQRIAGKRVSAAPLFGCAPLRDGHLVDVCKQSLHRSLTGSAFGYYAIGERSLMQYINKQVVPTALPDIGNFTKDLREDANQVGEMLTSDLLECFPNRVVLQTTLLVRSKYAEIGMSMAQKHLSVSVAEGASSPLNEMTRSLHQSANIARGEEENVTTNQSQAVLSGSGLQKMPCKEVDFEASASSLTPAAAVAPQSVSLAAAFPLDDSEILNTVPSEGVALATDRKLLTKLYTWKNKVHSIDGVRRSVDNAENNLVVYVGMILMGWLEVIDLLGSGTFGQVFLCKDLRIASGRFRHPSEIDGEDFQYWQHSHSYIPFSDPSMVPTHSPLVAVKVAKSNEACEAHSVCEAEILVDIGVRTASVGEQDDQELTQQTLTFTEPPIPDPRCGFVAKILAHGICYGHHCIVMESYGCNMFEYIAAREFKGLPMYQIQAIGSQILEALTLIHEQCHVVHCDIKPENVLLTPESSLLASECFTGAVDSCQVEDAADVGTKSVATSAVTHASQSLEKIINGVPFKSRNADTPSSCVCEPLPLRRRSTVFARSLRTAFSRSLSCHNAPEASISQSLAEGERTKWFSAATVPRSSISLLKVKLIDFSSSFYIGCCAHSYMQSRYYRAPEVILLADCGPPLDIWSLGCFMVEMLLGVPLLPGTSDYHQLCLMEETLGPLPLSLLSKGELTREYYKEVSPLSQPESSRAPVAGDQCSANQRPNVFRLMCKSEYFDLHSEVEQVEWKTYFSYKTLSDLLKYTQLSEEENRLARGGSPIRVGCNAVADATTGSRDEQDQAVVDELRRQRYAFFDLIQKMLKGDPAERVTARGALDHPFFTHVPECLKPYLP</sequence>
<dbReference type="Gene3D" id="1.10.510.10">
    <property type="entry name" value="Transferase(Phosphotransferase) domain 1"/>
    <property type="match status" value="1"/>
</dbReference>
<keyword evidence="3" id="KW-0547">Nucleotide-binding</keyword>
<dbReference type="GO" id="GO:0005737">
    <property type="term" value="C:cytoplasm"/>
    <property type="evidence" value="ECO:0007669"/>
    <property type="project" value="TreeGrafter"/>
</dbReference>
<evidence type="ECO:0000259" key="6">
    <source>
        <dbReference type="PROSITE" id="PS50011"/>
    </source>
</evidence>
<feature type="domain" description="Protein kinase" evidence="6">
    <location>
        <begin position="564"/>
        <end position="1122"/>
    </location>
</feature>
<dbReference type="SUPFAM" id="SSF56112">
    <property type="entry name" value="Protein kinase-like (PK-like)"/>
    <property type="match status" value="1"/>
</dbReference>
<dbReference type="InterPro" id="IPR008271">
    <property type="entry name" value="Ser/Thr_kinase_AS"/>
</dbReference>
<evidence type="ECO:0000256" key="4">
    <source>
        <dbReference type="ARBA" id="ARBA00022777"/>
    </source>
</evidence>
<dbReference type="PROSITE" id="PS00108">
    <property type="entry name" value="PROTEIN_KINASE_ST"/>
    <property type="match status" value="1"/>
</dbReference>
<proteinExistence type="predicted"/>
<dbReference type="PANTHER" id="PTHR24058:SF17">
    <property type="entry name" value="HOMEODOMAIN INTERACTING PROTEIN KINASE, ISOFORM D"/>
    <property type="match status" value="1"/>
</dbReference>
<evidence type="ECO:0000256" key="2">
    <source>
        <dbReference type="ARBA" id="ARBA00022679"/>
    </source>
</evidence>
<evidence type="ECO:0000256" key="5">
    <source>
        <dbReference type="ARBA" id="ARBA00022840"/>
    </source>
</evidence>
<evidence type="ECO:0000313" key="7">
    <source>
        <dbReference type="EMBL" id="CCC52400.1"/>
    </source>
</evidence>
<evidence type="ECO:0000256" key="1">
    <source>
        <dbReference type="ARBA" id="ARBA00022527"/>
    </source>
</evidence>
<gene>
    <name evidence="7" type="ORF">TVY486_1014430</name>
</gene>
<protein>
    <recommendedName>
        <fullName evidence="6">Protein kinase domain-containing protein</fullName>
    </recommendedName>
</protein>
<dbReference type="GO" id="GO:0004713">
    <property type="term" value="F:protein tyrosine kinase activity"/>
    <property type="evidence" value="ECO:0007669"/>
    <property type="project" value="TreeGrafter"/>
</dbReference>
<keyword evidence="4" id="KW-0418">Kinase</keyword>
<dbReference type="Gene3D" id="3.30.200.20">
    <property type="entry name" value="Phosphorylase Kinase, domain 1"/>
    <property type="match status" value="1"/>
</dbReference>
<dbReference type="PANTHER" id="PTHR24058">
    <property type="entry name" value="DUAL SPECIFICITY PROTEIN KINASE"/>
    <property type="match status" value="1"/>
</dbReference>
<dbReference type="AlphaFoldDB" id="G0U4N6"/>
<dbReference type="InterPro" id="IPR050494">
    <property type="entry name" value="Ser_Thr_dual-spec_kinase"/>
</dbReference>
<dbReference type="GO" id="GO:0004674">
    <property type="term" value="F:protein serine/threonine kinase activity"/>
    <property type="evidence" value="ECO:0007669"/>
    <property type="project" value="UniProtKB-KW"/>
</dbReference>
<keyword evidence="1" id="KW-0723">Serine/threonine-protein kinase</keyword>
<evidence type="ECO:0000256" key="3">
    <source>
        <dbReference type="ARBA" id="ARBA00022741"/>
    </source>
</evidence>
<dbReference type="Pfam" id="PF00069">
    <property type="entry name" value="Pkinase"/>
    <property type="match status" value="2"/>
</dbReference>